<evidence type="ECO:0000313" key="3">
    <source>
        <dbReference type="Proteomes" id="UP000028181"/>
    </source>
</evidence>
<dbReference type="Proteomes" id="UP000028181">
    <property type="component" value="Chromosome I"/>
</dbReference>
<keyword evidence="1" id="KW-0812">Transmembrane</keyword>
<dbReference type="eggNOG" id="COG3544">
    <property type="taxonomic scope" value="Bacteria"/>
</dbReference>
<protein>
    <submittedName>
        <fullName evidence="2">Uncharacterized protein</fullName>
    </submittedName>
</protein>
<keyword evidence="1" id="KW-1133">Transmembrane helix</keyword>
<evidence type="ECO:0000313" key="2">
    <source>
        <dbReference type="EMBL" id="CDN48878.1"/>
    </source>
</evidence>
<dbReference type="KEGG" id="ngg:RG540_CH27120"/>
<sequence>MFAARHRSRGRFSLVTGLAIWQAIQATSVQAHVKWFAPYIVGAPPAPVSLTLSNEWFWLGIGFVVVFFAVARAFERSRFGDPPVKDRIRRTQLLKFP</sequence>
<evidence type="ECO:0000256" key="1">
    <source>
        <dbReference type="SAM" id="Phobius"/>
    </source>
</evidence>
<dbReference type="AlphaFoldDB" id="A0A068SRQ7"/>
<feature type="transmembrane region" description="Helical" evidence="1">
    <location>
        <begin position="55"/>
        <end position="74"/>
    </location>
</feature>
<keyword evidence="1" id="KW-0472">Membrane</keyword>
<keyword evidence="3" id="KW-1185">Reference proteome</keyword>
<accession>A0A068SRQ7</accession>
<dbReference type="EMBL" id="HG938353">
    <property type="protein sequence ID" value="CDN48878.1"/>
    <property type="molecule type" value="Genomic_DNA"/>
</dbReference>
<name>A0A068SRQ7_NEOGA</name>
<gene>
    <name evidence="2" type="ORF">RG540_CH27120</name>
</gene>
<reference evidence="3" key="1">
    <citation type="journal article" date="2014" name="BMC Genomics">
        <title>Genome sequencing of two Neorhizobium galegae strains reveals a noeT gene responsible for the unusual acetylation of the nodulation factors.</title>
        <authorList>
            <person name="Osterman J."/>
            <person name="Marsh J."/>
            <person name="Laine P.K."/>
            <person name="Zeng Z."/>
            <person name="Alatalo E."/>
            <person name="Sullivan J.T."/>
            <person name="Young J.P."/>
            <person name="Thomas-Oates J."/>
            <person name="Paulin L."/>
            <person name="Lindstrom K."/>
        </authorList>
    </citation>
    <scope>NUCLEOTIDE SEQUENCE [LARGE SCALE GENOMIC DNA]</scope>
    <source>
        <strain evidence="3">HAMBI 540</strain>
    </source>
</reference>
<organism evidence="2 3">
    <name type="scientific">Neorhizobium galegae bv. orientalis str. HAMBI 540</name>
    <dbReference type="NCBI Taxonomy" id="1028800"/>
    <lineage>
        <taxon>Bacteria</taxon>
        <taxon>Pseudomonadati</taxon>
        <taxon>Pseudomonadota</taxon>
        <taxon>Alphaproteobacteria</taxon>
        <taxon>Hyphomicrobiales</taxon>
        <taxon>Rhizobiaceae</taxon>
        <taxon>Rhizobium/Agrobacterium group</taxon>
        <taxon>Neorhizobium</taxon>
    </lineage>
</organism>
<dbReference type="HOGENOM" id="CLU_2343808_0_0_5"/>
<proteinExistence type="predicted"/>